<evidence type="ECO:0000256" key="2">
    <source>
        <dbReference type="ARBA" id="ARBA00022475"/>
    </source>
</evidence>
<keyword evidence="2" id="KW-1003">Cell membrane</keyword>
<dbReference type="SUPFAM" id="SSF54523">
    <property type="entry name" value="Pili subunits"/>
    <property type="match status" value="1"/>
</dbReference>
<evidence type="ECO:0000259" key="9">
    <source>
        <dbReference type="Pfam" id="PF12019"/>
    </source>
</evidence>
<comment type="caution">
    <text evidence="10">The sequence shown here is derived from an EMBL/GenBank/DDBJ whole genome shotgun (WGS) entry which is preliminary data.</text>
</comment>
<keyword evidence="7 8" id="KW-0472">Membrane</keyword>
<dbReference type="EMBL" id="LAZR01051497">
    <property type="protein sequence ID" value="KKK85027.1"/>
    <property type="molecule type" value="Genomic_DNA"/>
</dbReference>
<dbReference type="Gene3D" id="3.30.700.10">
    <property type="entry name" value="Glycoprotein, Type 4 Pilin"/>
    <property type="match status" value="1"/>
</dbReference>
<reference evidence="10" key="1">
    <citation type="journal article" date="2015" name="Nature">
        <title>Complex archaea that bridge the gap between prokaryotes and eukaryotes.</title>
        <authorList>
            <person name="Spang A."/>
            <person name="Saw J.H."/>
            <person name="Jorgensen S.L."/>
            <person name="Zaremba-Niedzwiedzka K."/>
            <person name="Martijn J."/>
            <person name="Lind A.E."/>
            <person name="van Eijk R."/>
            <person name="Schleper C."/>
            <person name="Guy L."/>
            <person name="Ettema T.J."/>
        </authorList>
    </citation>
    <scope>NUCLEOTIDE SEQUENCE</scope>
</reference>
<dbReference type="GO" id="GO:0015628">
    <property type="term" value="P:protein secretion by the type II secretion system"/>
    <property type="evidence" value="ECO:0007669"/>
    <property type="project" value="InterPro"/>
</dbReference>
<dbReference type="PIRSF" id="PIRSF021292">
    <property type="entry name" value="Competence_ComGD"/>
    <property type="match status" value="1"/>
</dbReference>
<dbReference type="GO" id="GO:0005886">
    <property type="term" value="C:plasma membrane"/>
    <property type="evidence" value="ECO:0007669"/>
    <property type="project" value="UniProtKB-SubCell"/>
</dbReference>
<gene>
    <name evidence="10" type="ORF">LCGC14_2777420</name>
</gene>
<evidence type="ECO:0000256" key="1">
    <source>
        <dbReference type="ARBA" id="ARBA00004377"/>
    </source>
</evidence>
<sequence length="167" mass="17356">MMSDRCNRTAEGRAFTLVEILVVVVILALIAGLVIPMVVDTDDLRATAAARMVATDLQYAQNIAITTQQNVTVAFDAGEGTYALSNASGALIHPMKKTAFTIDLNGEDGWERVELVSASFGGGATVTFDELGAPSSAGTVTVKAGGMIYQISVAAATGRVTVMTVEP</sequence>
<evidence type="ECO:0000256" key="7">
    <source>
        <dbReference type="ARBA" id="ARBA00023136"/>
    </source>
</evidence>
<dbReference type="InterPro" id="IPR045584">
    <property type="entry name" value="Pilin-like"/>
</dbReference>
<keyword evidence="4" id="KW-0997">Cell inner membrane</keyword>
<feature type="domain" description="General secretion pathway GspH" evidence="9">
    <location>
        <begin position="49"/>
        <end position="155"/>
    </location>
</feature>
<dbReference type="InterPro" id="IPR022346">
    <property type="entry name" value="T2SS_GspH"/>
</dbReference>
<comment type="subcellular location">
    <subcellularLocation>
        <location evidence="1">Cell inner membrane</location>
        <topology evidence="1">Single-pass membrane protein</topology>
    </subcellularLocation>
</comment>
<dbReference type="AlphaFoldDB" id="A0A0F8YUA1"/>
<evidence type="ECO:0000313" key="10">
    <source>
        <dbReference type="EMBL" id="KKK85027.1"/>
    </source>
</evidence>
<dbReference type="GO" id="GO:0015627">
    <property type="term" value="C:type II protein secretion system complex"/>
    <property type="evidence" value="ECO:0007669"/>
    <property type="project" value="InterPro"/>
</dbReference>
<evidence type="ECO:0000256" key="8">
    <source>
        <dbReference type="SAM" id="Phobius"/>
    </source>
</evidence>
<evidence type="ECO:0000256" key="5">
    <source>
        <dbReference type="ARBA" id="ARBA00022692"/>
    </source>
</evidence>
<keyword evidence="5 8" id="KW-0812">Transmembrane</keyword>
<evidence type="ECO:0000256" key="6">
    <source>
        <dbReference type="ARBA" id="ARBA00022989"/>
    </source>
</evidence>
<keyword evidence="3" id="KW-0488">Methylation</keyword>
<dbReference type="InterPro" id="IPR012902">
    <property type="entry name" value="N_methyl_site"/>
</dbReference>
<protein>
    <recommendedName>
        <fullName evidence="9">General secretion pathway GspH domain-containing protein</fullName>
    </recommendedName>
</protein>
<feature type="transmembrane region" description="Helical" evidence="8">
    <location>
        <begin position="20"/>
        <end position="39"/>
    </location>
</feature>
<dbReference type="Pfam" id="PF12019">
    <property type="entry name" value="GspH"/>
    <property type="match status" value="1"/>
</dbReference>
<name>A0A0F8YUA1_9ZZZZ</name>
<evidence type="ECO:0000256" key="3">
    <source>
        <dbReference type="ARBA" id="ARBA00022481"/>
    </source>
</evidence>
<dbReference type="GO" id="GO:0030420">
    <property type="term" value="P:establishment of competence for transformation"/>
    <property type="evidence" value="ECO:0007669"/>
    <property type="project" value="InterPro"/>
</dbReference>
<keyword evidence="6 8" id="KW-1133">Transmembrane helix</keyword>
<evidence type="ECO:0000256" key="4">
    <source>
        <dbReference type="ARBA" id="ARBA00022519"/>
    </source>
</evidence>
<accession>A0A0F8YUA1</accession>
<proteinExistence type="predicted"/>
<organism evidence="10">
    <name type="scientific">marine sediment metagenome</name>
    <dbReference type="NCBI Taxonomy" id="412755"/>
    <lineage>
        <taxon>unclassified sequences</taxon>
        <taxon>metagenomes</taxon>
        <taxon>ecological metagenomes</taxon>
    </lineage>
</organism>
<dbReference type="NCBIfam" id="TIGR02532">
    <property type="entry name" value="IV_pilin_GFxxxE"/>
    <property type="match status" value="1"/>
</dbReference>
<dbReference type="InterPro" id="IPR016785">
    <property type="entry name" value="ComGD"/>
</dbReference>